<evidence type="ECO:0000256" key="8">
    <source>
        <dbReference type="SAM" id="SignalP"/>
    </source>
</evidence>
<accession>E4T814</accession>
<evidence type="ECO:0000313" key="9">
    <source>
        <dbReference type="EMBL" id="ADQ80858.1"/>
    </source>
</evidence>
<gene>
    <name evidence="9" type="ordered locus">Palpr_2728</name>
</gene>
<comment type="subcellular location">
    <subcellularLocation>
        <location evidence="1">Cell outer membrane</location>
    </subcellularLocation>
</comment>
<feature type="chain" id="PRO_5003189162" evidence="8">
    <location>
        <begin position="23"/>
        <end position="445"/>
    </location>
</feature>
<comment type="similarity">
    <text evidence="2">Belongs to the outer membrane factor (OMF) (TC 1.B.17) family.</text>
</comment>
<dbReference type="GO" id="GO:0015562">
    <property type="term" value="F:efflux transmembrane transporter activity"/>
    <property type="evidence" value="ECO:0007669"/>
    <property type="project" value="InterPro"/>
</dbReference>
<dbReference type="Proteomes" id="UP000008718">
    <property type="component" value="Chromosome"/>
</dbReference>
<evidence type="ECO:0000256" key="6">
    <source>
        <dbReference type="ARBA" id="ARBA00023136"/>
    </source>
</evidence>
<dbReference type="GO" id="GO:1990281">
    <property type="term" value="C:efflux pump complex"/>
    <property type="evidence" value="ECO:0007669"/>
    <property type="project" value="TreeGrafter"/>
</dbReference>
<dbReference type="InterPro" id="IPR003423">
    <property type="entry name" value="OMP_efflux"/>
</dbReference>
<proteinExistence type="inferred from homology"/>
<evidence type="ECO:0000256" key="4">
    <source>
        <dbReference type="ARBA" id="ARBA00022452"/>
    </source>
</evidence>
<dbReference type="SUPFAM" id="SSF56954">
    <property type="entry name" value="Outer membrane efflux proteins (OEP)"/>
    <property type="match status" value="1"/>
</dbReference>
<keyword evidence="10" id="KW-1185">Reference proteome</keyword>
<keyword evidence="3" id="KW-0813">Transport</keyword>
<sequence>MKKRLLLLMLSGILLLGQNHLSAQKTVTLDECIRLSLKNNLQMVNGEIDIKSVNSRIKEAKSGLLPSVDITGQYQYYLSMPKMLVPAEFFGGKAGEYAEVAFGSEQTSSASLQVTQVLYNQKVFIGLKAAKTAKNMTELQVSKTKEDLIYNVSAVYYNLQVVQENLNMIDTNIVRLEKLLNTSKILQANEIISRTNLKRLQINYDNLKNERNNLQLVGAKAYNLLKYLLGVQLSEPIVVAAFEPVEASEAMSKGNVENRTDVKLVREQISLAELDKKAAIADYYPTLAGVFNYGVTGNYNKVSPFKSINDNWIKSSYIALQLKIPVFSGLSRYNQVKQKNFAVQKAQNNYELLRQSAEKEMSDAVNNLMSSNNSFDNAKRSLELAQDVFKSSDTEYRNGLISLSDILQIQNELTTARNNYSTALINLRLAEIELKKANGSLSKSY</sequence>
<evidence type="ECO:0000256" key="5">
    <source>
        <dbReference type="ARBA" id="ARBA00022692"/>
    </source>
</evidence>
<dbReference type="KEGG" id="ppn:Palpr_2728"/>
<dbReference type="Pfam" id="PF02321">
    <property type="entry name" value="OEP"/>
    <property type="match status" value="2"/>
</dbReference>
<evidence type="ECO:0000313" key="10">
    <source>
        <dbReference type="Proteomes" id="UP000008718"/>
    </source>
</evidence>
<dbReference type="Gene3D" id="1.20.1600.10">
    <property type="entry name" value="Outer membrane efflux proteins (OEP)"/>
    <property type="match status" value="1"/>
</dbReference>
<evidence type="ECO:0000256" key="3">
    <source>
        <dbReference type="ARBA" id="ARBA00022448"/>
    </source>
</evidence>
<dbReference type="eggNOG" id="COG1538">
    <property type="taxonomic scope" value="Bacteria"/>
</dbReference>
<keyword evidence="4" id="KW-1134">Transmembrane beta strand</keyword>
<dbReference type="HOGENOM" id="CLU_012817_10_0_10"/>
<dbReference type="STRING" id="694427.Palpr_2728"/>
<evidence type="ECO:0000256" key="2">
    <source>
        <dbReference type="ARBA" id="ARBA00007613"/>
    </source>
</evidence>
<keyword evidence="6" id="KW-0472">Membrane</keyword>
<keyword evidence="7" id="KW-0998">Cell outer membrane</keyword>
<evidence type="ECO:0000256" key="1">
    <source>
        <dbReference type="ARBA" id="ARBA00004442"/>
    </source>
</evidence>
<keyword evidence="5" id="KW-0812">Transmembrane</keyword>
<reference evidence="9 10" key="2">
    <citation type="journal article" date="2011" name="Stand. Genomic Sci.">
        <title>Complete genome sequence of Paludibacter propionicigenes type strain (WB4).</title>
        <authorList>
            <person name="Gronow S."/>
            <person name="Munk C."/>
            <person name="Lapidus A."/>
            <person name="Nolan M."/>
            <person name="Lucas S."/>
            <person name="Hammon N."/>
            <person name="Deshpande S."/>
            <person name="Cheng J.F."/>
            <person name="Tapia R."/>
            <person name="Han C."/>
            <person name="Goodwin L."/>
            <person name="Pitluck S."/>
            <person name="Liolios K."/>
            <person name="Ivanova N."/>
            <person name="Mavromatis K."/>
            <person name="Mikhailova N."/>
            <person name="Pati A."/>
            <person name="Chen A."/>
            <person name="Palaniappan K."/>
            <person name="Land M."/>
            <person name="Hauser L."/>
            <person name="Chang Y.J."/>
            <person name="Jeffries C.D."/>
            <person name="Brambilla E."/>
            <person name="Rohde M."/>
            <person name="Goker M."/>
            <person name="Detter J.C."/>
            <person name="Woyke T."/>
            <person name="Bristow J."/>
            <person name="Eisen J.A."/>
            <person name="Markowitz V."/>
            <person name="Hugenholtz P."/>
            <person name="Kyrpides N.C."/>
            <person name="Klenk H.P."/>
        </authorList>
    </citation>
    <scope>NUCLEOTIDE SEQUENCE [LARGE SCALE GENOMIC DNA]</scope>
    <source>
        <strain evidence="10">DSM 17365 / JCM 13257 / WB4</strain>
    </source>
</reference>
<name>E4T814_PALPW</name>
<organism evidence="9 10">
    <name type="scientific">Paludibacter propionicigenes (strain DSM 17365 / JCM 13257 / WB4)</name>
    <dbReference type="NCBI Taxonomy" id="694427"/>
    <lineage>
        <taxon>Bacteria</taxon>
        <taxon>Pseudomonadati</taxon>
        <taxon>Bacteroidota</taxon>
        <taxon>Bacteroidia</taxon>
        <taxon>Bacteroidales</taxon>
        <taxon>Paludibacteraceae</taxon>
        <taxon>Paludibacter</taxon>
    </lineage>
</organism>
<keyword evidence="8" id="KW-0732">Signal</keyword>
<dbReference type="PANTHER" id="PTHR30026">
    <property type="entry name" value="OUTER MEMBRANE PROTEIN TOLC"/>
    <property type="match status" value="1"/>
</dbReference>
<dbReference type="EMBL" id="CP002345">
    <property type="protein sequence ID" value="ADQ80858.1"/>
    <property type="molecule type" value="Genomic_DNA"/>
</dbReference>
<dbReference type="InterPro" id="IPR051906">
    <property type="entry name" value="TolC-like"/>
</dbReference>
<dbReference type="RefSeq" id="WP_013446227.1">
    <property type="nucleotide sequence ID" value="NC_014734.1"/>
</dbReference>
<feature type="signal peptide" evidence="8">
    <location>
        <begin position="1"/>
        <end position="22"/>
    </location>
</feature>
<protein>
    <submittedName>
        <fullName evidence="9">Outer membrane efflux protein</fullName>
    </submittedName>
</protein>
<dbReference type="GO" id="GO:0015288">
    <property type="term" value="F:porin activity"/>
    <property type="evidence" value="ECO:0007669"/>
    <property type="project" value="TreeGrafter"/>
</dbReference>
<dbReference type="PANTHER" id="PTHR30026:SF20">
    <property type="entry name" value="OUTER MEMBRANE PROTEIN TOLC"/>
    <property type="match status" value="1"/>
</dbReference>
<evidence type="ECO:0000256" key="7">
    <source>
        <dbReference type="ARBA" id="ARBA00023237"/>
    </source>
</evidence>
<reference key="1">
    <citation type="submission" date="2010-11" db="EMBL/GenBank/DDBJ databases">
        <title>The complete genome of Paludibacter propionicigenes DSM 17365.</title>
        <authorList>
            <consortium name="US DOE Joint Genome Institute (JGI-PGF)"/>
            <person name="Lucas S."/>
            <person name="Copeland A."/>
            <person name="Lapidus A."/>
            <person name="Bruce D."/>
            <person name="Goodwin L."/>
            <person name="Pitluck S."/>
            <person name="Kyrpides N."/>
            <person name="Mavromatis K."/>
            <person name="Ivanova N."/>
            <person name="Munk A.C."/>
            <person name="Brettin T."/>
            <person name="Detter J.C."/>
            <person name="Han C."/>
            <person name="Tapia R."/>
            <person name="Land M."/>
            <person name="Hauser L."/>
            <person name="Markowitz V."/>
            <person name="Cheng J.-F."/>
            <person name="Hugenholtz P."/>
            <person name="Woyke T."/>
            <person name="Wu D."/>
            <person name="Gronow S."/>
            <person name="Wellnitz S."/>
            <person name="Brambilla E."/>
            <person name="Klenk H.-P."/>
            <person name="Eisen J.A."/>
        </authorList>
    </citation>
    <scope>NUCLEOTIDE SEQUENCE</scope>
    <source>
        <strain>WB4</strain>
    </source>
</reference>
<dbReference type="OrthoDB" id="367883at2"/>
<dbReference type="GO" id="GO:0009279">
    <property type="term" value="C:cell outer membrane"/>
    <property type="evidence" value="ECO:0007669"/>
    <property type="project" value="UniProtKB-SubCell"/>
</dbReference>
<dbReference type="AlphaFoldDB" id="E4T814"/>